<organism evidence="1">
    <name type="scientific">human gut metagenome</name>
    <dbReference type="NCBI Taxonomy" id="408170"/>
    <lineage>
        <taxon>unclassified sequences</taxon>
        <taxon>metagenomes</taxon>
        <taxon>organismal metagenomes</taxon>
    </lineage>
</organism>
<gene>
    <name evidence="1" type="ORF">OBE_17463</name>
</gene>
<dbReference type="EMBL" id="AJWZ01011653">
    <property type="protein sequence ID" value="EKC44469.1"/>
    <property type="molecule type" value="Genomic_DNA"/>
</dbReference>
<sequence length="83" mass="9145">LLSDEARLIVNKVIRSEMEEGRQTKLNDCVDISSVKLLGVVPYDSSAMHLSEGGRLSGFIGSAFSRIAERLLGKNVPFSPKYF</sequence>
<name>K1RLP7_9ZZZZ</name>
<dbReference type="AlphaFoldDB" id="K1RLP7"/>
<protein>
    <submittedName>
        <fullName evidence="1">Septum site-determining protein MinD</fullName>
    </submittedName>
</protein>
<feature type="non-terminal residue" evidence="1">
    <location>
        <position position="1"/>
    </location>
</feature>
<accession>K1RLP7</accession>
<proteinExistence type="predicted"/>
<reference evidence="1" key="1">
    <citation type="journal article" date="2013" name="Environ. Microbiol.">
        <title>Microbiota from the distal guts of lean and obese adolescents exhibit partial functional redundancy besides clear differences in community structure.</title>
        <authorList>
            <person name="Ferrer M."/>
            <person name="Ruiz A."/>
            <person name="Lanza F."/>
            <person name="Haange S.B."/>
            <person name="Oberbach A."/>
            <person name="Till H."/>
            <person name="Bargiela R."/>
            <person name="Campoy C."/>
            <person name="Segura M.T."/>
            <person name="Richter M."/>
            <person name="von Bergen M."/>
            <person name="Seifert J."/>
            <person name="Suarez A."/>
        </authorList>
    </citation>
    <scope>NUCLEOTIDE SEQUENCE</scope>
</reference>
<evidence type="ECO:0000313" key="1">
    <source>
        <dbReference type="EMBL" id="EKC44469.1"/>
    </source>
</evidence>
<comment type="caution">
    <text evidence="1">The sequence shown here is derived from an EMBL/GenBank/DDBJ whole genome shotgun (WGS) entry which is preliminary data.</text>
</comment>